<feature type="chain" id="PRO_5031288215" description="beta-glucosidase" evidence="7">
    <location>
        <begin position="22"/>
        <end position="232"/>
    </location>
</feature>
<keyword evidence="5" id="KW-0378">Hydrolase</keyword>
<dbReference type="PRINTS" id="PR00133">
    <property type="entry name" value="GLHYDRLASE3"/>
</dbReference>
<dbReference type="PANTHER" id="PTHR30620">
    <property type="entry name" value="PERIPLASMIC BETA-GLUCOSIDASE-RELATED"/>
    <property type="match status" value="1"/>
</dbReference>
<evidence type="ECO:0000256" key="3">
    <source>
        <dbReference type="ARBA" id="ARBA00012744"/>
    </source>
</evidence>
<feature type="signal peptide" evidence="7">
    <location>
        <begin position="1"/>
        <end position="21"/>
    </location>
</feature>
<evidence type="ECO:0000256" key="4">
    <source>
        <dbReference type="ARBA" id="ARBA00022729"/>
    </source>
</evidence>
<feature type="domain" description="Glycoside hydrolase family 3 N-terminal" evidence="8">
    <location>
        <begin position="39"/>
        <end position="232"/>
    </location>
</feature>
<feature type="non-terminal residue" evidence="9">
    <location>
        <position position="232"/>
    </location>
</feature>
<dbReference type="GO" id="GO:0008422">
    <property type="term" value="F:beta-glucosidase activity"/>
    <property type="evidence" value="ECO:0007669"/>
    <property type="project" value="UniProtKB-EC"/>
</dbReference>
<evidence type="ECO:0000256" key="2">
    <source>
        <dbReference type="ARBA" id="ARBA00005336"/>
    </source>
</evidence>
<evidence type="ECO:0000259" key="8">
    <source>
        <dbReference type="Pfam" id="PF00933"/>
    </source>
</evidence>
<dbReference type="PANTHER" id="PTHR30620:SF16">
    <property type="entry name" value="LYSOSOMAL BETA GLUCOSIDASE"/>
    <property type="match status" value="1"/>
</dbReference>
<dbReference type="Gene3D" id="3.20.20.300">
    <property type="entry name" value="Glycoside hydrolase, family 3, N-terminal domain"/>
    <property type="match status" value="1"/>
</dbReference>
<comment type="caution">
    <text evidence="9">The sequence shown here is derived from an EMBL/GenBank/DDBJ whole genome shotgun (WGS) entry which is preliminary data.</text>
</comment>
<dbReference type="InterPro" id="IPR051915">
    <property type="entry name" value="Cellulose_Degrad_GH3"/>
</dbReference>
<dbReference type="InterPro" id="IPR017853">
    <property type="entry name" value="GH"/>
</dbReference>
<dbReference type="InterPro" id="IPR036962">
    <property type="entry name" value="Glyco_hydro_3_N_sf"/>
</dbReference>
<dbReference type="InterPro" id="IPR001764">
    <property type="entry name" value="Glyco_hydro_3_N"/>
</dbReference>
<dbReference type="Proteomes" id="UP000886111">
    <property type="component" value="Unassembled WGS sequence"/>
</dbReference>
<proteinExistence type="inferred from homology"/>
<dbReference type="GO" id="GO:0009251">
    <property type="term" value="P:glucan catabolic process"/>
    <property type="evidence" value="ECO:0007669"/>
    <property type="project" value="TreeGrafter"/>
</dbReference>
<comment type="catalytic activity">
    <reaction evidence="1">
        <text>Hydrolysis of terminal, non-reducing beta-D-glucosyl residues with release of beta-D-glucose.</text>
        <dbReference type="EC" id="3.2.1.21"/>
    </reaction>
</comment>
<comment type="similarity">
    <text evidence="2">Belongs to the glycosyl hydrolase 3 family.</text>
</comment>
<organism evidence="9">
    <name type="scientific">Caldithrix abyssi</name>
    <dbReference type="NCBI Taxonomy" id="187145"/>
    <lineage>
        <taxon>Bacteria</taxon>
        <taxon>Pseudomonadati</taxon>
        <taxon>Calditrichota</taxon>
        <taxon>Calditrichia</taxon>
        <taxon>Calditrichales</taxon>
        <taxon>Calditrichaceae</taxon>
        <taxon>Caldithrix</taxon>
    </lineage>
</organism>
<keyword evidence="4 7" id="KW-0732">Signal</keyword>
<evidence type="ECO:0000256" key="1">
    <source>
        <dbReference type="ARBA" id="ARBA00000448"/>
    </source>
</evidence>
<dbReference type="SUPFAM" id="SSF51445">
    <property type="entry name" value="(Trans)glycosidases"/>
    <property type="match status" value="1"/>
</dbReference>
<accession>A0A7V5LJN0</accession>
<dbReference type="EC" id="3.2.1.21" evidence="3"/>
<evidence type="ECO:0000256" key="7">
    <source>
        <dbReference type="SAM" id="SignalP"/>
    </source>
</evidence>
<protein>
    <recommendedName>
        <fullName evidence="3">beta-glucosidase</fullName>
        <ecNumber evidence="3">3.2.1.21</ecNumber>
    </recommendedName>
</protein>
<gene>
    <name evidence="9" type="ORF">ENL21_07830</name>
</gene>
<dbReference type="EMBL" id="DRTD01000586">
    <property type="protein sequence ID" value="HHE55676.1"/>
    <property type="molecule type" value="Genomic_DNA"/>
</dbReference>
<evidence type="ECO:0000256" key="5">
    <source>
        <dbReference type="ARBA" id="ARBA00022801"/>
    </source>
</evidence>
<keyword evidence="6" id="KW-0326">Glycosidase</keyword>
<evidence type="ECO:0000313" key="9">
    <source>
        <dbReference type="EMBL" id="HHE55676.1"/>
    </source>
</evidence>
<dbReference type="Pfam" id="PF00933">
    <property type="entry name" value="Glyco_hydro_3"/>
    <property type="match status" value="1"/>
</dbReference>
<dbReference type="AlphaFoldDB" id="A0A7V5LJN0"/>
<name>A0A7V5LJN0_CALAY</name>
<evidence type="ECO:0000256" key="6">
    <source>
        <dbReference type="ARBA" id="ARBA00023295"/>
    </source>
</evidence>
<reference evidence="9" key="1">
    <citation type="journal article" date="2020" name="mSystems">
        <title>Genome- and Community-Level Interaction Insights into Carbon Utilization and Element Cycling Functions of Hydrothermarchaeota in Hydrothermal Sediment.</title>
        <authorList>
            <person name="Zhou Z."/>
            <person name="Liu Y."/>
            <person name="Xu W."/>
            <person name="Pan J."/>
            <person name="Luo Z.H."/>
            <person name="Li M."/>
        </authorList>
    </citation>
    <scope>NUCLEOTIDE SEQUENCE [LARGE SCALE GENOMIC DNA]</scope>
    <source>
        <strain evidence="9">HyVt-76</strain>
    </source>
</reference>
<sequence>MKMFFKLTLILILVSSNLLIASDFEKYDQKIADLLKRMTLKEKIGQMTQVTLEIVAHDHEEGIPLTKLKMDSLRIAVVKYGVGSILNTNNAANSAENWIDIITTIQRVATEETRLGIPVLYGIDAIHGSNYIAEATLFPQSIAMAATFNRKLVRKEGYITAIETRAVGIPWNFNPVLGLGRQPLWSRFWETYGEDVYLTKEMGREYILGLQGEDGDISQPDRVAACMKHYAG</sequence>